<keyword evidence="3" id="KW-1185">Reference proteome</keyword>
<accession>A0A8H3ZJY8</accession>
<organism evidence="2 3">
    <name type="scientific">Venturia inaequalis</name>
    <name type="common">Apple scab fungus</name>
    <dbReference type="NCBI Taxonomy" id="5025"/>
    <lineage>
        <taxon>Eukaryota</taxon>
        <taxon>Fungi</taxon>
        <taxon>Dikarya</taxon>
        <taxon>Ascomycota</taxon>
        <taxon>Pezizomycotina</taxon>
        <taxon>Dothideomycetes</taxon>
        <taxon>Pleosporomycetidae</taxon>
        <taxon>Venturiales</taxon>
        <taxon>Venturiaceae</taxon>
        <taxon>Venturia</taxon>
    </lineage>
</organism>
<dbReference type="AlphaFoldDB" id="A0A8H3ZJY8"/>
<keyword evidence="1" id="KW-0732">Signal</keyword>
<protein>
    <recommendedName>
        <fullName evidence="4">Secreted protein</fullName>
    </recommendedName>
</protein>
<sequence>MKLPLTLLIAILTPSVSANSYELCCCTKLTDAKNSPDPDLRALGKPVTECNHDATKTIVDTKYGQFAFTKHWWWGTDRNNPKYKGSDYIYATGLNGDDTMIGQKEMTGLCKKQQAGRCCWSPGTKFNYDYKGDWDPHGA</sequence>
<name>A0A8H3ZJY8_VENIN</name>
<evidence type="ECO:0000313" key="3">
    <source>
        <dbReference type="Proteomes" id="UP000490939"/>
    </source>
</evidence>
<comment type="caution">
    <text evidence="2">The sequence shown here is derived from an EMBL/GenBank/DDBJ whole genome shotgun (WGS) entry which is preliminary data.</text>
</comment>
<feature type="signal peptide" evidence="1">
    <location>
        <begin position="1"/>
        <end position="18"/>
    </location>
</feature>
<feature type="chain" id="PRO_5034031803" description="Secreted protein" evidence="1">
    <location>
        <begin position="19"/>
        <end position="139"/>
    </location>
</feature>
<evidence type="ECO:0008006" key="4">
    <source>
        <dbReference type="Google" id="ProtNLM"/>
    </source>
</evidence>
<reference evidence="2 3" key="1">
    <citation type="submission" date="2019-07" db="EMBL/GenBank/DDBJ databases">
        <title>Venturia inaequalis Genome Resource.</title>
        <authorList>
            <person name="Lichtner F.J."/>
        </authorList>
    </citation>
    <scope>NUCLEOTIDE SEQUENCE [LARGE SCALE GENOMIC DNA]</scope>
    <source>
        <strain evidence="2 3">DMI_063113</strain>
    </source>
</reference>
<dbReference type="Proteomes" id="UP000490939">
    <property type="component" value="Unassembled WGS sequence"/>
</dbReference>
<proteinExistence type="predicted"/>
<dbReference type="EMBL" id="WNWR01000004">
    <property type="protein sequence ID" value="KAE9994616.1"/>
    <property type="molecule type" value="Genomic_DNA"/>
</dbReference>
<evidence type="ECO:0000256" key="1">
    <source>
        <dbReference type="SAM" id="SignalP"/>
    </source>
</evidence>
<gene>
    <name evidence="2" type="ORF">EG327_006759</name>
</gene>
<evidence type="ECO:0000313" key="2">
    <source>
        <dbReference type="EMBL" id="KAE9994616.1"/>
    </source>
</evidence>